<protein>
    <submittedName>
        <fullName evidence="1">Uncharacterized protein</fullName>
    </submittedName>
</protein>
<organism evidence="1 2">
    <name type="scientific">Phocaeicola coprophilus</name>
    <dbReference type="NCBI Taxonomy" id="387090"/>
    <lineage>
        <taxon>Bacteria</taxon>
        <taxon>Pseudomonadati</taxon>
        <taxon>Bacteroidota</taxon>
        <taxon>Bacteroidia</taxon>
        <taxon>Bacteroidales</taxon>
        <taxon>Bacteroidaceae</taxon>
        <taxon>Phocaeicola</taxon>
    </lineage>
</organism>
<accession>A0A413T1G6</accession>
<comment type="caution">
    <text evidence="1">The sequence shown here is derived from an EMBL/GenBank/DDBJ whole genome shotgun (WGS) entry which is preliminary data.</text>
</comment>
<reference evidence="1 2" key="1">
    <citation type="submission" date="2018-08" db="EMBL/GenBank/DDBJ databases">
        <title>A genome reference for cultivated species of the human gut microbiota.</title>
        <authorList>
            <person name="Zou Y."/>
            <person name="Xue W."/>
            <person name="Luo G."/>
        </authorList>
    </citation>
    <scope>NUCLEOTIDE SEQUENCE [LARGE SCALE GENOMIC DNA]</scope>
    <source>
        <strain evidence="1 2">AM42-38</strain>
    </source>
</reference>
<proteinExistence type="predicted"/>
<name>A0A413T1G6_9BACT</name>
<gene>
    <name evidence="1" type="ORF">DW921_05855</name>
</gene>
<dbReference type="AlphaFoldDB" id="A0A413T1G6"/>
<evidence type="ECO:0000313" key="2">
    <source>
        <dbReference type="Proteomes" id="UP000283855"/>
    </source>
</evidence>
<dbReference type="EMBL" id="QSFT01000009">
    <property type="protein sequence ID" value="RHA76703.1"/>
    <property type="molecule type" value="Genomic_DNA"/>
</dbReference>
<sequence>MKEHSELPFFGMIGNLPQHFGDFLRRMGRNVGTFQLICAVSFGELAGQCRPKERSIQYNYAVSSEKLSFFIRFMCRIRHLFKRAS</sequence>
<evidence type="ECO:0000313" key="1">
    <source>
        <dbReference type="EMBL" id="RHA76703.1"/>
    </source>
</evidence>
<dbReference type="Proteomes" id="UP000283855">
    <property type="component" value="Unassembled WGS sequence"/>
</dbReference>